<dbReference type="AlphaFoldDB" id="A0A543Q6R2"/>
<dbReference type="Gene3D" id="3.40.50.410">
    <property type="entry name" value="von Willebrand factor, type A domain"/>
    <property type="match status" value="1"/>
</dbReference>
<accession>A0A543Q6R2</accession>
<evidence type="ECO:0000313" key="2">
    <source>
        <dbReference type="Proteomes" id="UP000315403"/>
    </source>
</evidence>
<dbReference type="SUPFAM" id="SSF53300">
    <property type="entry name" value="vWA-like"/>
    <property type="match status" value="1"/>
</dbReference>
<reference evidence="1 2" key="1">
    <citation type="submission" date="2019-03" db="EMBL/GenBank/DDBJ databases">
        <title>New insights into Acidothiobacillus thiooxidans sulfur metabolism through coupled gene expression, solution geochemistry, microscopy and spectroscopy analyses.</title>
        <authorList>
            <person name="Camacho D."/>
            <person name="Frazao R."/>
            <person name="Fouillen A."/>
            <person name="Nanci A."/>
            <person name="Lang B.F."/>
            <person name="Apte S.C."/>
            <person name="Baron C."/>
            <person name="Warren L.A."/>
        </authorList>
    </citation>
    <scope>NUCLEOTIDE SEQUENCE [LARGE SCALE GENOMIC DNA]</scope>
    <source>
        <strain evidence="1 2">ATCC 19377</strain>
    </source>
</reference>
<dbReference type="RefSeq" id="WP_142088230.1">
    <property type="nucleotide sequence ID" value="NZ_SZUV01000001.1"/>
</dbReference>
<dbReference type="InterPro" id="IPR036465">
    <property type="entry name" value="vWFA_dom_sf"/>
</dbReference>
<organism evidence="1 2">
    <name type="scientific">Acidithiobacillus thiooxidans ATCC 19377</name>
    <dbReference type="NCBI Taxonomy" id="637390"/>
    <lineage>
        <taxon>Bacteria</taxon>
        <taxon>Pseudomonadati</taxon>
        <taxon>Pseudomonadota</taxon>
        <taxon>Acidithiobacillia</taxon>
        <taxon>Acidithiobacillales</taxon>
        <taxon>Acidithiobacillaceae</taxon>
        <taxon>Acidithiobacillus</taxon>
    </lineage>
</organism>
<name>A0A543Q6R2_ACITH</name>
<proteinExistence type="predicted"/>
<protein>
    <recommendedName>
        <fullName evidence="3">VWFA domain-containing protein</fullName>
    </recommendedName>
</protein>
<dbReference type="Proteomes" id="UP000315403">
    <property type="component" value="Unassembled WGS sequence"/>
</dbReference>
<evidence type="ECO:0008006" key="3">
    <source>
        <dbReference type="Google" id="ProtNLM"/>
    </source>
</evidence>
<dbReference type="EMBL" id="SZUV01000001">
    <property type="protein sequence ID" value="TQN52023.1"/>
    <property type="molecule type" value="Genomic_DNA"/>
</dbReference>
<comment type="caution">
    <text evidence="1">The sequence shown here is derived from an EMBL/GenBank/DDBJ whole genome shotgun (WGS) entry which is preliminary data.</text>
</comment>
<sequence>MKALRIMVAALGKRLGGISVSVDPHASTAYTDGKRVVLPLLPDVAGIDLEDVLMGLTAHEAFHIRFTFSRGKKDGKPPAGVTATPFVKEMGNCLEDPRIEHLGMKAYPGITKYLIKLISYAIRESWFPSKPEKNIHPGKLINFSVLFHFRANFLKQHDLDQAAKNWTKQAVATFGQSIWDQVIAIAEKAVVASAEDAPDGPWWAAQKISDLLGMPNDLPEEQKKAASEAAQATASEMGTVDISGAAGGFMGRAKVSTPDMNQETIDAGGVFADLPDVVKLESGRIYRQICGPLESKLWARSQEELFVARTGTGVVGSALHRIHTTGQVFSRRIEGDTRSVAVKVLVDVSGSMGDVRDSSCAMYAASAGSVALSRLFSSLDIAYSVSWFNRNYIKGRPFSSSPLKPKEPWKWYAGGSTWIVSAISTAGIELLNEVADRKLLIVLTDGGCDQNQVMAIDNALSNEGIELRYVLIGDLKGFEFAKGRIGIGSPENVGKVLVEAFSSFAV</sequence>
<gene>
    <name evidence="1" type="ORF">DLNHIDIE_01904</name>
</gene>
<evidence type="ECO:0000313" key="1">
    <source>
        <dbReference type="EMBL" id="TQN52023.1"/>
    </source>
</evidence>